<dbReference type="KEGG" id="ang:An14g04540"/>
<feature type="chain" id="PRO_5044787318" evidence="2">
    <location>
        <begin position="23"/>
        <end position="141"/>
    </location>
</feature>
<dbReference type="GeneID" id="84592999"/>
<gene>
    <name evidence="3" type="ORF">An14g04540</name>
</gene>
<evidence type="ECO:0000256" key="2">
    <source>
        <dbReference type="SAM" id="SignalP"/>
    </source>
</evidence>
<name>A0AAJ8BS82_ASPNG</name>
<reference evidence="3" key="2">
    <citation type="submission" date="2025-08" db="UniProtKB">
        <authorList>
            <consortium name="RefSeq"/>
        </authorList>
    </citation>
    <scope>IDENTIFICATION</scope>
</reference>
<evidence type="ECO:0000256" key="1">
    <source>
        <dbReference type="SAM" id="Phobius"/>
    </source>
</evidence>
<protein>
    <submittedName>
        <fullName evidence="3">Uncharacterized protein</fullName>
    </submittedName>
</protein>
<reference evidence="3" key="1">
    <citation type="submission" date="2025-02" db="EMBL/GenBank/DDBJ databases">
        <authorList>
            <consortium name="NCBI Genome Project"/>
        </authorList>
    </citation>
    <scope>NUCLEOTIDE SEQUENCE</scope>
</reference>
<keyword evidence="1" id="KW-0812">Transmembrane</keyword>
<proteinExistence type="predicted"/>
<keyword evidence="1" id="KW-0472">Membrane</keyword>
<feature type="transmembrane region" description="Helical" evidence="1">
    <location>
        <begin position="53"/>
        <end position="72"/>
    </location>
</feature>
<keyword evidence="1" id="KW-1133">Transmembrane helix</keyword>
<dbReference type="AlphaFoldDB" id="A0AAJ8BS82"/>
<dbReference type="VEuPathDB" id="FungiDB:An14g04540"/>
<accession>A0AAJ8BS82</accession>
<sequence length="141" mass="15760">MSHVVSMLSSGLLISLPPLSSSSSFLYLIPICIQLPSFTSSITFIYIHLYHLLYTYSVSIYSSLCSSLYRLVPRAYMRMDVRISCGQKGGCRIKNTAIRLCTQMGRLRNHCSGSLMGNPSLMDSSRRFPPSHGVGVYFMDD</sequence>
<organism evidence="3">
    <name type="scientific">Aspergillus niger</name>
    <dbReference type="NCBI Taxonomy" id="5061"/>
    <lineage>
        <taxon>Eukaryota</taxon>
        <taxon>Fungi</taxon>
        <taxon>Dikarya</taxon>
        <taxon>Ascomycota</taxon>
        <taxon>Pezizomycotina</taxon>
        <taxon>Eurotiomycetes</taxon>
        <taxon>Eurotiomycetidae</taxon>
        <taxon>Eurotiales</taxon>
        <taxon>Aspergillaceae</taxon>
        <taxon>Aspergillus</taxon>
        <taxon>Aspergillus subgen. Circumdati</taxon>
    </lineage>
</organism>
<dbReference type="RefSeq" id="XP_059602309.1">
    <property type="nucleotide sequence ID" value="XM_059744240.1"/>
</dbReference>
<keyword evidence="2" id="KW-0732">Signal</keyword>
<evidence type="ECO:0000313" key="3">
    <source>
        <dbReference type="RefSeq" id="XP_059602309.1"/>
    </source>
</evidence>
<feature type="signal peptide" evidence="2">
    <location>
        <begin position="1"/>
        <end position="22"/>
    </location>
</feature>